<dbReference type="OrthoDB" id="25607at2"/>
<organism evidence="2 3">
    <name type="scientific">Micromonospora wenchangensis</name>
    <dbReference type="NCBI Taxonomy" id="1185415"/>
    <lineage>
        <taxon>Bacteria</taxon>
        <taxon>Bacillati</taxon>
        <taxon>Actinomycetota</taxon>
        <taxon>Actinomycetes</taxon>
        <taxon>Micromonosporales</taxon>
        <taxon>Micromonosporaceae</taxon>
        <taxon>Micromonospora</taxon>
    </lineage>
</organism>
<dbReference type="Proteomes" id="UP000197174">
    <property type="component" value="Unassembled WGS sequence"/>
</dbReference>
<proteinExistence type="predicted"/>
<dbReference type="InterPro" id="IPR013120">
    <property type="entry name" value="FAR_NAD-bd"/>
</dbReference>
<gene>
    <name evidence="2" type="ORF">B5D80_04180</name>
</gene>
<name>A0A2D0AX33_9ACTN</name>
<evidence type="ECO:0000259" key="1">
    <source>
        <dbReference type="Pfam" id="PF07993"/>
    </source>
</evidence>
<evidence type="ECO:0000313" key="3">
    <source>
        <dbReference type="Proteomes" id="UP000197174"/>
    </source>
</evidence>
<dbReference type="RefSeq" id="WP_088642423.1">
    <property type="nucleotide sequence ID" value="NZ_MZMV01000005.1"/>
</dbReference>
<protein>
    <recommendedName>
        <fullName evidence="1">Thioester reductase (TE) domain-containing protein</fullName>
    </recommendedName>
</protein>
<reference evidence="2 3" key="1">
    <citation type="submission" date="2017-03" db="EMBL/GenBank/DDBJ databases">
        <title>Whole genome sequence of Micromonospora wenchangensis, isolated from mangrove soil.</title>
        <authorList>
            <person name="Yang H."/>
        </authorList>
    </citation>
    <scope>NUCLEOTIDE SEQUENCE [LARGE SCALE GENOMIC DNA]</scope>
    <source>
        <strain evidence="2 3">CCTCC AA 2012002</strain>
    </source>
</reference>
<sequence>MSRPTTHVVTGATGMLGSAFVLDLLARTDDPVWCLVRAPTQQQAQARLHTQLVRTAQEQDRSPDLIRRDRLRAVPGDITDLSAVATALRFPPGRVLLWHSAASLAYEPGYSTQTYQANVVGTEQIVALAQEHDAELVHISTAYVAGRRRGLQAETLPPSDQPVNNQYERTKVAAERLVAASGLTWRILRPSAVIADSRTLRTSAFSGLYDLATRVARFRRQYEKRHGDRLFGQPSRLCGDGRGEINLVPLDHVVEHGVRAGLHGAGGTVYHLTNSTAPSAQEMYDVVFTRAGLPAPVFVDDPRDLDTLDRLLANALAFHLPYTCSPKTFDNTHTTGLTGASATAFAAPRPVIGALLDRHQPRPRPLTRVRSTLDVR</sequence>
<dbReference type="InterPro" id="IPR036291">
    <property type="entry name" value="NAD(P)-bd_dom_sf"/>
</dbReference>
<evidence type="ECO:0000313" key="2">
    <source>
        <dbReference type="EMBL" id="OWV11497.1"/>
    </source>
</evidence>
<accession>A0A2D0AX33</accession>
<dbReference type="AlphaFoldDB" id="A0A2D0AX33"/>
<dbReference type="EMBL" id="MZMV01000005">
    <property type="protein sequence ID" value="OWV11497.1"/>
    <property type="molecule type" value="Genomic_DNA"/>
</dbReference>
<dbReference type="SUPFAM" id="SSF51735">
    <property type="entry name" value="NAD(P)-binding Rossmann-fold domains"/>
    <property type="match status" value="1"/>
</dbReference>
<feature type="domain" description="Thioester reductase (TE)" evidence="1">
    <location>
        <begin position="9"/>
        <end position="255"/>
    </location>
</feature>
<dbReference type="Gene3D" id="3.40.50.720">
    <property type="entry name" value="NAD(P)-binding Rossmann-like Domain"/>
    <property type="match status" value="1"/>
</dbReference>
<comment type="caution">
    <text evidence="2">The sequence shown here is derived from an EMBL/GenBank/DDBJ whole genome shotgun (WGS) entry which is preliminary data.</text>
</comment>
<dbReference type="Pfam" id="PF07993">
    <property type="entry name" value="NAD_binding_4"/>
    <property type="match status" value="1"/>
</dbReference>
<keyword evidence="3" id="KW-1185">Reference proteome</keyword>
<dbReference type="PANTHER" id="PTHR43000">
    <property type="entry name" value="DTDP-D-GLUCOSE 4,6-DEHYDRATASE-RELATED"/>
    <property type="match status" value="1"/>
</dbReference>